<keyword evidence="2" id="KW-1185">Reference proteome</keyword>
<dbReference type="EMBL" id="VFON01000001">
    <property type="protein sequence ID" value="TQL43995.1"/>
    <property type="molecule type" value="Genomic_DNA"/>
</dbReference>
<dbReference type="AlphaFoldDB" id="A0A542Y7H5"/>
<dbReference type="Proteomes" id="UP000319094">
    <property type="component" value="Unassembled WGS sequence"/>
</dbReference>
<dbReference type="InterPro" id="IPR034660">
    <property type="entry name" value="DinB/YfiT-like"/>
</dbReference>
<protein>
    <recommendedName>
        <fullName evidence="3">ClbS/DfsB family four-helix bundle protein</fullName>
    </recommendedName>
</protein>
<evidence type="ECO:0008006" key="3">
    <source>
        <dbReference type="Google" id="ProtNLM"/>
    </source>
</evidence>
<sequence length="181" mass="20386">MARPTTRAELLTAAGERYDALTKLIAGMSEAEREADLTYGDGFEKPEAHWERDRRLRDVLVHLTAWHGLLIDWVEANERGETKPFLPAPYTWRDYAGMNVGFRDAKSDTTTDAARAALKGSHRAVVELIERFNDEELFVKQFFPWTGTTSLGSYCVSATSSHYDWAAKKLRAAMKAARASN</sequence>
<evidence type="ECO:0000313" key="1">
    <source>
        <dbReference type="EMBL" id="TQL43995.1"/>
    </source>
</evidence>
<evidence type="ECO:0000313" key="2">
    <source>
        <dbReference type="Proteomes" id="UP000319094"/>
    </source>
</evidence>
<organism evidence="1 2">
    <name type="scientific">Leucobacter komagatae</name>
    <dbReference type="NCBI Taxonomy" id="55969"/>
    <lineage>
        <taxon>Bacteria</taxon>
        <taxon>Bacillati</taxon>
        <taxon>Actinomycetota</taxon>
        <taxon>Actinomycetes</taxon>
        <taxon>Micrococcales</taxon>
        <taxon>Microbacteriaceae</taxon>
        <taxon>Leucobacter</taxon>
    </lineage>
</organism>
<dbReference type="SUPFAM" id="SSF109854">
    <property type="entry name" value="DinB/YfiT-like putative metalloenzymes"/>
    <property type="match status" value="1"/>
</dbReference>
<dbReference type="Gene3D" id="1.20.120.450">
    <property type="entry name" value="dinb family like domain"/>
    <property type="match status" value="1"/>
</dbReference>
<gene>
    <name evidence="1" type="ORF">FB468_2033</name>
</gene>
<proteinExistence type="predicted"/>
<dbReference type="InterPro" id="IPR012550">
    <property type="entry name" value="DUF1706"/>
</dbReference>
<dbReference type="PIRSF" id="PIRSF031551">
    <property type="entry name" value="DUF1706"/>
    <property type="match status" value="1"/>
</dbReference>
<dbReference type="PANTHER" id="PTHR40658:SF4">
    <property type="entry name" value="HYPOTHETICAL CYTOSOLIC PROTEIN"/>
    <property type="match status" value="1"/>
</dbReference>
<dbReference type="Pfam" id="PF08020">
    <property type="entry name" value="DUF1706"/>
    <property type="match status" value="1"/>
</dbReference>
<reference evidence="1 2" key="1">
    <citation type="submission" date="2019-06" db="EMBL/GenBank/DDBJ databases">
        <title>Sequencing the genomes of 1000 actinobacteria strains.</title>
        <authorList>
            <person name="Klenk H.-P."/>
        </authorList>
    </citation>
    <scope>NUCLEOTIDE SEQUENCE [LARGE SCALE GENOMIC DNA]</scope>
    <source>
        <strain evidence="1 2">DSM 8803</strain>
    </source>
</reference>
<dbReference type="RefSeq" id="WP_141887229.1">
    <property type="nucleotide sequence ID" value="NZ_BAAAUY010000001.1"/>
</dbReference>
<name>A0A542Y7H5_9MICO</name>
<dbReference type="OrthoDB" id="4484862at2"/>
<comment type="caution">
    <text evidence="1">The sequence shown here is derived from an EMBL/GenBank/DDBJ whole genome shotgun (WGS) entry which is preliminary data.</text>
</comment>
<dbReference type="PANTHER" id="PTHR40658">
    <property type="match status" value="1"/>
</dbReference>
<accession>A0A542Y7H5</accession>